<gene>
    <name evidence="3" type="ORF">I8531_003434</name>
</gene>
<dbReference type="EMBL" id="DACSUM010000029">
    <property type="protein sequence ID" value="HAT3583104.1"/>
    <property type="molecule type" value="Genomic_DNA"/>
</dbReference>
<protein>
    <submittedName>
        <fullName evidence="3">Uncharacterized protein</fullName>
    </submittedName>
</protein>
<keyword evidence="2" id="KW-0732">Signal</keyword>
<dbReference type="RefSeq" id="WP_047370095.1">
    <property type="nucleotide sequence ID" value="NZ_CABMNU010000005.1"/>
</dbReference>
<dbReference type="Proteomes" id="UP000867740">
    <property type="component" value="Unassembled WGS sequence"/>
</dbReference>
<feature type="chain" id="PRO_5040142226" evidence="2">
    <location>
        <begin position="21"/>
        <end position="286"/>
    </location>
</feature>
<accession>A0A9P3WGL0</accession>
<dbReference type="AlphaFoldDB" id="A0A9P3WGL0"/>
<evidence type="ECO:0000256" key="2">
    <source>
        <dbReference type="SAM" id="SignalP"/>
    </source>
</evidence>
<reference evidence="3" key="2">
    <citation type="submission" date="2020-10" db="EMBL/GenBank/DDBJ databases">
        <authorList>
            <consortium name="NCBI Pathogen Detection Project"/>
        </authorList>
    </citation>
    <scope>NUCLEOTIDE SEQUENCE</scope>
    <source>
        <strain evidence="3">CAVp300</strain>
    </source>
</reference>
<organism evidence="3 4">
    <name type="scientific">Kluyvera intermedia</name>
    <name type="common">Enterobacter intermedius</name>
    <dbReference type="NCBI Taxonomy" id="61648"/>
    <lineage>
        <taxon>Bacteria</taxon>
        <taxon>Pseudomonadati</taxon>
        <taxon>Pseudomonadota</taxon>
        <taxon>Gammaproteobacteria</taxon>
        <taxon>Enterobacterales</taxon>
        <taxon>Enterobacteriaceae</taxon>
        <taxon>Kluyvera</taxon>
    </lineage>
</organism>
<comment type="caution">
    <text evidence="3">The sequence shown here is derived from an EMBL/GenBank/DDBJ whole genome shotgun (WGS) entry which is preliminary data.</text>
</comment>
<proteinExistence type="predicted"/>
<evidence type="ECO:0000256" key="1">
    <source>
        <dbReference type="SAM" id="MobiDB-lite"/>
    </source>
</evidence>
<feature type="compositionally biased region" description="Basic and acidic residues" evidence="1">
    <location>
        <begin position="180"/>
        <end position="195"/>
    </location>
</feature>
<evidence type="ECO:0000313" key="3">
    <source>
        <dbReference type="EMBL" id="HAT3583104.1"/>
    </source>
</evidence>
<evidence type="ECO:0000313" key="4">
    <source>
        <dbReference type="Proteomes" id="UP000867740"/>
    </source>
</evidence>
<name>A0A9P3WGL0_KLUIN</name>
<feature type="region of interest" description="Disordered" evidence="1">
    <location>
        <begin position="176"/>
        <end position="195"/>
    </location>
</feature>
<sequence>MKTLLIILSLFFLCAASTYDDLLSTGKKYQTQEEKNNIEKHTLGKCAAWMSKTPASVEKVKSKKSCPNPTVAYEIATGVGDERQGLETSPELLIQTHGSLAAAIEMSKVQIAEYDRYAALPESEVPAWARALARHGADEFRQKIMPALMCRAGVETSDPGDALPAECTPELMKQLASNKDSGKQKKSVQTDKPSDEGLDYTGKSCSWFIVKDAESCQSRVCFYSEGQSVSYGKRAYRCQSGRWTMIRDCTQSTSKSREGECVKDIRRDFGIPQNKETPAQKVLLDD</sequence>
<feature type="signal peptide" evidence="2">
    <location>
        <begin position="1"/>
        <end position="20"/>
    </location>
</feature>
<reference evidence="3" key="1">
    <citation type="journal article" date="2018" name="Genome Biol.">
        <title>SKESA: strategic k-mer extension for scrupulous assemblies.</title>
        <authorList>
            <person name="Souvorov A."/>
            <person name="Agarwala R."/>
            <person name="Lipman D.J."/>
        </authorList>
    </citation>
    <scope>NUCLEOTIDE SEQUENCE</scope>
    <source>
        <strain evidence="3">CAVp300</strain>
    </source>
</reference>